<organism evidence="1 2">
    <name type="scientific">Thermosediminibacter litoriperuensis</name>
    <dbReference type="NCBI Taxonomy" id="291989"/>
    <lineage>
        <taxon>Bacteria</taxon>
        <taxon>Bacillati</taxon>
        <taxon>Bacillota</taxon>
        <taxon>Clostridia</taxon>
        <taxon>Thermosediminibacterales</taxon>
        <taxon>Thermosediminibacteraceae</taxon>
        <taxon>Thermosediminibacter</taxon>
    </lineage>
</organism>
<dbReference type="AlphaFoldDB" id="A0A5S5AVD3"/>
<evidence type="ECO:0000313" key="2">
    <source>
        <dbReference type="Proteomes" id="UP000322294"/>
    </source>
</evidence>
<comment type="caution">
    <text evidence="1">The sequence shown here is derived from an EMBL/GenBank/DDBJ whole genome shotgun (WGS) entry which is preliminary data.</text>
</comment>
<name>A0A5S5AVD3_9FIRM</name>
<accession>A0A5S5AVD3</accession>
<proteinExistence type="predicted"/>
<dbReference type="EMBL" id="VNHO01000007">
    <property type="protein sequence ID" value="TYP56850.1"/>
    <property type="molecule type" value="Genomic_DNA"/>
</dbReference>
<dbReference type="Proteomes" id="UP000322294">
    <property type="component" value="Unassembled WGS sequence"/>
</dbReference>
<gene>
    <name evidence="1" type="ORF">LZ11_00913</name>
</gene>
<reference evidence="1 2" key="1">
    <citation type="submission" date="2019-07" db="EMBL/GenBank/DDBJ databases">
        <title>Genomic Encyclopedia of Type Strains, Phase I: the one thousand microbial genomes (KMG-I) project.</title>
        <authorList>
            <person name="Kyrpides N."/>
        </authorList>
    </citation>
    <scope>NUCLEOTIDE SEQUENCE [LARGE SCALE GENOMIC DNA]</scope>
    <source>
        <strain evidence="1 2">DSM 16647</strain>
    </source>
</reference>
<protein>
    <submittedName>
        <fullName evidence="1">Uncharacterized protein</fullName>
    </submittedName>
</protein>
<evidence type="ECO:0000313" key="1">
    <source>
        <dbReference type="EMBL" id="TYP56850.1"/>
    </source>
</evidence>
<keyword evidence="2" id="KW-1185">Reference proteome</keyword>
<sequence length="72" mass="8651">MSWMLKKMMIKRRMIKYNLRLHQKKLQWFYERDTIPRADMAQYGLATFAVAGLFVFSRREIADIIRENGPLG</sequence>